<dbReference type="GO" id="GO:0051259">
    <property type="term" value="P:protein complex oligomerization"/>
    <property type="evidence" value="ECO:0007669"/>
    <property type="project" value="InterPro"/>
</dbReference>
<dbReference type="OrthoDB" id="448954at2759"/>
<name>A0A6A6H1U9_VIRVR</name>
<dbReference type="InterPro" id="IPR009073">
    <property type="entry name" value="HscB_oligo_C"/>
</dbReference>
<dbReference type="NCBIfam" id="TIGR00714">
    <property type="entry name" value="hscB"/>
    <property type="match status" value="1"/>
</dbReference>
<dbReference type="AlphaFoldDB" id="A0A6A6H1U9"/>
<accession>A0A6A6H1U9</accession>
<dbReference type="EMBL" id="ML991825">
    <property type="protein sequence ID" value="KAF2231553.1"/>
    <property type="molecule type" value="Genomic_DNA"/>
</dbReference>
<evidence type="ECO:0000256" key="2">
    <source>
        <dbReference type="ARBA" id="ARBA00023186"/>
    </source>
</evidence>
<dbReference type="InterPro" id="IPR036869">
    <property type="entry name" value="J_dom_sf"/>
</dbReference>
<keyword evidence="2" id="KW-0143">Chaperone</keyword>
<evidence type="ECO:0000256" key="3">
    <source>
        <dbReference type="SAM" id="MobiDB-lite"/>
    </source>
</evidence>
<dbReference type="CDD" id="cd06257">
    <property type="entry name" value="DnaJ"/>
    <property type="match status" value="1"/>
</dbReference>
<evidence type="ECO:0000313" key="6">
    <source>
        <dbReference type="Proteomes" id="UP000800092"/>
    </source>
</evidence>
<dbReference type="Pfam" id="PF07743">
    <property type="entry name" value="HSCB_C"/>
    <property type="match status" value="1"/>
</dbReference>
<evidence type="ECO:0000259" key="4">
    <source>
        <dbReference type="PROSITE" id="PS50076"/>
    </source>
</evidence>
<dbReference type="InterPro" id="IPR001623">
    <property type="entry name" value="DnaJ_domain"/>
</dbReference>
<dbReference type="PROSITE" id="PS50076">
    <property type="entry name" value="DNAJ_2"/>
    <property type="match status" value="1"/>
</dbReference>
<sequence length="198" mass="22565">YPPLRTFTSSSARPQSQPPPSSPPPNYYDLFRTTFPSGAPPSSPFTTDVRQLRREFLQLQARAHPDLHSGADKSRAEATSAYINEAYKTLREPLLRAQYLLRLRGVEVANDETAKVGDDDAELLMRVLELREGVEAAESEEEVEAMRGENEERIRESERVLAGCFAEEGRLEEARREAVRLRYWVNVRESLDAWEKGK</sequence>
<dbReference type="GO" id="GO:0044571">
    <property type="term" value="P:[2Fe-2S] cluster assembly"/>
    <property type="evidence" value="ECO:0007669"/>
    <property type="project" value="InterPro"/>
</dbReference>
<feature type="region of interest" description="Disordered" evidence="3">
    <location>
        <begin position="1"/>
        <end position="45"/>
    </location>
</feature>
<feature type="domain" description="J" evidence="4">
    <location>
        <begin position="26"/>
        <end position="103"/>
    </location>
</feature>
<dbReference type="SUPFAM" id="SSF47144">
    <property type="entry name" value="HSC20 (HSCB), C-terminal oligomerisation domain"/>
    <property type="match status" value="1"/>
</dbReference>
<feature type="compositionally biased region" description="Pro residues" evidence="3">
    <location>
        <begin position="16"/>
        <end position="26"/>
    </location>
</feature>
<dbReference type="InterPro" id="IPR004640">
    <property type="entry name" value="HscB"/>
</dbReference>
<feature type="non-terminal residue" evidence="5">
    <location>
        <position position="198"/>
    </location>
</feature>
<dbReference type="GO" id="GO:0051087">
    <property type="term" value="F:protein-folding chaperone binding"/>
    <property type="evidence" value="ECO:0007669"/>
    <property type="project" value="InterPro"/>
</dbReference>
<protein>
    <submittedName>
        <fullName evidence="5">Co-chaperone Hsc20</fullName>
    </submittedName>
</protein>
<evidence type="ECO:0000313" key="5">
    <source>
        <dbReference type="EMBL" id="KAF2231553.1"/>
    </source>
</evidence>
<dbReference type="GO" id="GO:0005739">
    <property type="term" value="C:mitochondrion"/>
    <property type="evidence" value="ECO:0007669"/>
    <property type="project" value="TreeGrafter"/>
</dbReference>
<dbReference type="PANTHER" id="PTHR14021:SF15">
    <property type="entry name" value="IRON-SULFUR CLUSTER CO-CHAPERONE PROTEIN HSCB"/>
    <property type="match status" value="1"/>
</dbReference>
<dbReference type="SUPFAM" id="SSF46565">
    <property type="entry name" value="Chaperone J-domain"/>
    <property type="match status" value="1"/>
</dbReference>
<proteinExistence type="inferred from homology"/>
<dbReference type="GO" id="GO:0001671">
    <property type="term" value="F:ATPase activator activity"/>
    <property type="evidence" value="ECO:0007669"/>
    <property type="project" value="InterPro"/>
</dbReference>
<feature type="non-terminal residue" evidence="5">
    <location>
        <position position="1"/>
    </location>
</feature>
<dbReference type="Gene3D" id="1.20.1280.20">
    <property type="entry name" value="HscB, C-terminal domain"/>
    <property type="match status" value="1"/>
</dbReference>
<gene>
    <name evidence="5" type="ORF">EV356DRAFT_434988</name>
</gene>
<reference evidence="5" key="1">
    <citation type="journal article" date="2020" name="Stud. Mycol.">
        <title>101 Dothideomycetes genomes: a test case for predicting lifestyles and emergence of pathogens.</title>
        <authorList>
            <person name="Haridas S."/>
            <person name="Albert R."/>
            <person name="Binder M."/>
            <person name="Bloem J."/>
            <person name="Labutti K."/>
            <person name="Salamov A."/>
            <person name="Andreopoulos B."/>
            <person name="Baker S."/>
            <person name="Barry K."/>
            <person name="Bills G."/>
            <person name="Bluhm B."/>
            <person name="Cannon C."/>
            <person name="Castanera R."/>
            <person name="Culley D."/>
            <person name="Daum C."/>
            <person name="Ezra D."/>
            <person name="Gonzalez J."/>
            <person name="Henrissat B."/>
            <person name="Kuo A."/>
            <person name="Liang C."/>
            <person name="Lipzen A."/>
            <person name="Lutzoni F."/>
            <person name="Magnuson J."/>
            <person name="Mondo S."/>
            <person name="Nolan M."/>
            <person name="Ohm R."/>
            <person name="Pangilinan J."/>
            <person name="Park H.-J."/>
            <person name="Ramirez L."/>
            <person name="Alfaro M."/>
            <person name="Sun H."/>
            <person name="Tritt A."/>
            <person name="Yoshinaga Y."/>
            <person name="Zwiers L.-H."/>
            <person name="Turgeon B."/>
            <person name="Goodwin S."/>
            <person name="Spatafora J."/>
            <person name="Crous P."/>
            <person name="Grigoriev I."/>
        </authorList>
    </citation>
    <scope>NUCLEOTIDE SEQUENCE</scope>
    <source>
        <strain evidence="5">Tuck. ex Michener</strain>
    </source>
</reference>
<dbReference type="Proteomes" id="UP000800092">
    <property type="component" value="Unassembled WGS sequence"/>
</dbReference>
<keyword evidence="6" id="KW-1185">Reference proteome</keyword>
<comment type="similarity">
    <text evidence="1">Belongs to the HscB family.</text>
</comment>
<dbReference type="InterPro" id="IPR036386">
    <property type="entry name" value="HscB_C_sf"/>
</dbReference>
<dbReference type="Gene3D" id="1.10.287.110">
    <property type="entry name" value="DnaJ domain"/>
    <property type="match status" value="1"/>
</dbReference>
<evidence type="ECO:0000256" key="1">
    <source>
        <dbReference type="ARBA" id="ARBA00010476"/>
    </source>
</evidence>
<dbReference type="PANTHER" id="PTHR14021">
    <property type="entry name" value="IRON-SULFUR CLUSTER CO-CHAPERONE PROTEIN HSCB"/>
    <property type="match status" value="1"/>
</dbReference>
<organism evidence="5 6">
    <name type="scientific">Viridothelium virens</name>
    <name type="common">Speckled blister lichen</name>
    <name type="synonym">Trypethelium virens</name>
    <dbReference type="NCBI Taxonomy" id="1048519"/>
    <lineage>
        <taxon>Eukaryota</taxon>
        <taxon>Fungi</taxon>
        <taxon>Dikarya</taxon>
        <taxon>Ascomycota</taxon>
        <taxon>Pezizomycotina</taxon>
        <taxon>Dothideomycetes</taxon>
        <taxon>Dothideomycetes incertae sedis</taxon>
        <taxon>Trypetheliales</taxon>
        <taxon>Trypetheliaceae</taxon>
        <taxon>Viridothelium</taxon>
    </lineage>
</organism>